<evidence type="ECO:0000256" key="3">
    <source>
        <dbReference type="SAM" id="MobiDB-lite"/>
    </source>
</evidence>
<evidence type="ECO:0000256" key="2">
    <source>
        <dbReference type="ARBA" id="ARBA00022840"/>
    </source>
</evidence>
<evidence type="ECO:0000313" key="6">
    <source>
        <dbReference type="Proteomes" id="UP000256709"/>
    </source>
</evidence>
<dbReference type="InterPro" id="IPR003593">
    <property type="entry name" value="AAA+_ATPase"/>
</dbReference>
<feature type="domain" description="ABC transporter" evidence="4">
    <location>
        <begin position="17"/>
        <end position="252"/>
    </location>
</feature>
<evidence type="ECO:0000313" key="5">
    <source>
        <dbReference type="EMBL" id="RFA11532.1"/>
    </source>
</evidence>
<dbReference type="Gene3D" id="3.40.50.300">
    <property type="entry name" value="P-loop containing nucleotide triphosphate hydrolases"/>
    <property type="match status" value="1"/>
</dbReference>
<dbReference type="OrthoDB" id="7875923at2"/>
<dbReference type="GO" id="GO:0005524">
    <property type="term" value="F:ATP binding"/>
    <property type="evidence" value="ECO:0007669"/>
    <property type="project" value="UniProtKB-KW"/>
</dbReference>
<dbReference type="InterPro" id="IPR003439">
    <property type="entry name" value="ABC_transporter-like_ATP-bd"/>
</dbReference>
<keyword evidence="1" id="KW-0547">Nucleotide-binding</keyword>
<dbReference type="InterPro" id="IPR050107">
    <property type="entry name" value="ABC_carbohydrate_import_ATPase"/>
</dbReference>
<dbReference type="RefSeq" id="WP_116283600.1">
    <property type="nucleotide sequence ID" value="NZ_NBXA01000023.1"/>
</dbReference>
<dbReference type="EMBL" id="NBXA01000023">
    <property type="protein sequence ID" value="RFA11532.1"/>
    <property type="molecule type" value="Genomic_DNA"/>
</dbReference>
<gene>
    <name evidence="5" type="ORF">B7R21_12575</name>
</gene>
<accession>A0A3E0VNK4</accession>
<feature type="compositionally biased region" description="Low complexity" evidence="3">
    <location>
        <begin position="269"/>
        <end position="286"/>
    </location>
</feature>
<evidence type="ECO:0000256" key="1">
    <source>
        <dbReference type="ARBA" id="ARBA00022741"/>
    </source>
</evidence>
<dbReference type="CDD" id="cd03216">
    <property type="entry name" value="ABC_Carb_Monos_I"/>
    <property type="match status" value="1"/>
</dbReference>
<feature type="region of interest" description="Disordered" evidence="3">
    <location>
        <begin position="269"/>
        <end position="318"/>
    </location>
</feature>
<dbReference type="InterPro" id="IPR027417">
    <property type="entry name" value="P-loop_NTPase"/>
</dbReference>
<organism evidence="5 6">
    <name type="scientific">Subtercola boreus</name>
    <dbReference type="NCBI Taxonomy" id="120213"/>
    <lineage>
        <taxon>Bacteria</taxon>
        <taxon>Bacillati</taxon>
        <taxon>Actinomycetota</taxon>
        <taxon>Actinomycetes</taxon>
        <taxon>Micrococcales</taxon>
        <taxon>Microbacteriaceae</taxon>
        <taxon>Subtercola</taxon>
    </lineage>
</organism>
<comment type="caution">
    <text evidence="5">The sequence shown here is derived from an EMBL/GenBank/DDBJ whole genome shotgun (WGS) entry which is preliminary data.</text>
</comment>
<dbReference type="Proteomes" id="UP000256709">
    <property type="component" value="Unassembled WGS sequence"/>
</dbReference>
<proteinExistence type="predicted"/>
<feature type="compositionally biased region" description="Basic and acidic residues" evidence="3">
    <location>
        <begin position="308"/>
        <end position="318"/>
    </location>
</feature>
<name>A0A3E0VNK4_9MICO</name>
<dbReference type="SMART" id="SM00382">
    <property type="entry name" value="AAA"/>
    <property type="match status" value="1"/>
</dbReference>
<dbReference type="PANTHER" id="PTHR43790">
    <property type="entry name" value="CARBOHYDRATE TRANSPORT ATP-BINDING PROTEIN MG119-RELATED"/>
    <property type="match status" value="1"/>
</dbReference>
<sequence length="318" mass="32948">MESAVAPTAGSVREPVLSLKGVSKGFGAVRALTDINLDIHAGEVVAIVGDNGAGKSTLVKILAGVHPQDSGTITFDGQVVSIPTPTASRALGIATVFQDLALCDNLDVVSNLFLGREITHGTLDEEEMEQRAWSLLRQLSAKIPSVRIAVASLSGGQRQTVAIARSLIGEPSVVILDEPTAALGVAQTAEVLNLIERLRERGLGVLIISHNMADVQAVADRVVVLRLGRNNGDFHVADVSYEEIISAITGATDNVVTRRASAHAVASAAEAHDAAAPPAGRATPDAVGPTLGKATVEEPLPDNATGADNHDDGSKEIR</sequence>
<dbReference type="AlphaFoldDB" id="A0A3E0VNK4"/>
<dbReference type="Pfam" id="PF00005">
    <property type="entry name" value="ABC_tran"/>
    <property type="match status" value="1"/>
</dbReference>
<protein>
    <submittedName>
        <fullName evidence="5">ABC transporter ATP-binding protein</fullName>
    </submittedName>
</protein>
<dbReference type="PROSITE" id="PS50893">
    <property type="entry name" value="ABC_TRANSPORTER_2"/>
    <property type="match status" value="1"/>
</dbReference>
<evidence type="ECO:0000259" key="4">
    <source>
        <dbReference type="PROSITE" id="PS50893"/>
    </source>
</evidence>
<dbReference type="PANTHER" id="PTHR43790:SF8">
    <property type="entry name" value="SUGAR ABC TRANSPORTER ATP-BINDING PROTEIN"/>
    <property type="match status" value="1"/>
</dbReference>
<dbReference type="GO" id="GO:0016887">
    <property type="term" value="F:ATP hydrolysis activity"/>
    <property type="evidence" value="ECO:0007669"/>
    <property type="project" value="InterPro"/>
</dbReference>
<reference evidence="5 6" key="1">
    <citation type="submission" date="2017-04" db="EMBL/GenBank/DDBJ databases">
        <title>Comparative genome analysis of Subtercola boreus.</title>
        <authorList>
            <person name="Cho Y.-J."/>
            <person name="Cho A."/>
            <person name="Kim O.-S."/>
            <person name="Lee J.-I."/>
        </authorList>
    </citation>
    <scope>NUCLEOTIDE SEQUENCE [LARGE SCALE GENOMIC DNA]</scope>
    <source>
        <strain evidence="5 6">P27444</strain>
    </source>
</reference>
<dbReference type="SUPFAM" id="SSF52540">
    <property type="entry name" value="P-loop containing nucleoside triphosphate hydrolases"/>
    <property type="match status" value="1"/>
</dbReference>
<keyword evidence="2 5" id="KW-0067">ATP-binding</keyword>